<keyword evidence="1" id="KW-0547">Nucleotide-binding</keyword>
<protein>
    <submittedName>
        <fullName evidence="5">AAA family ATPase</fullName>
    </submittedName>
</protein>
<evidence type="ECO:0000256" key="1">
    <source>
        <dbReference type="ARBA" id="ARBA00022741"/>
    </source>
</evidence>
<gene>
    <name evidence="5" type="ORF">ABDJ85_09770</name>
</gene>
<evidence type="ECO:0000256" key="3">
    <source>
        <dbReference type="SAM" id="MobiDB-lite"/>
    </source>
</evidence>
<sequence>MTTDWLLTLGRQACLVAPDGRRWALDGVAALLALRLALAGPQPRELLARQLWPGVPAARARGNLRQRLLRLKSQAGHAWVLGTDTLALQTPVQRLGTEPLLPELQLPTDDELGLWLDDARRRWRQAHVDTLQQQLQAAEQSGRLDDALRLAVDAISLQPEAEAPRRELARLHYLAHDRARALQELDALDAMLARVHGAAPSSATLALRQLVAQAPARTAGSGSSAAPGPTTPLSTALQRPPRLIGRAAALSELQRALRAGQVVLLLGEAGMGKSRLMAEALSGRPRTLIARAHASDEAAPHAALGRLLRQLLAERPRLASPALAPLLPDLAGSASAPHSPAAQHQALVQLWCASGVQTTVLDDLHFADTASIETLRMLMQDEALTSHVWVLATRPAEMSPAAHALREALTAERRLHPLALAPLDEASVAQLLDSLALKPPTPDWPQRLHRHTGGNPFFLLEALRHASHASHEPGPQAGLGLTPTVEALLAQRLARLSPEALALARVAAVAGPDFDAPLASAVLQRPVLALADAWAALEAAQVLQGHAFTHDLMAAATRQGLAAPIAAQLHAAVAQHLSQAGATAPAHLAAHWLAADQPAQALPWLEHAADQAHRQWRPVEEARFLSQLAELLESLAPERAPAVLLRLARVQVEAQGFEAATLPLERALHRAADGPARLEALLLLADIQFNRLMPDASARTAEQALSLARALHDTAHTAEAVLRRHRALCMAGHAAEGEVLWAAEQHWVANTPLSAELSSDRGWVLDRLSRPREARPWHERGLALARAQGRPVDEAVVLGNVVQGLLLAGAPAEAETVLDRAEALSARHEGLHDASDYLALHRAFAAAQLGHYGHALDHIERALGIVTQQSGAAHQAVLAHRAMLWALLGQRSRALADAAEVLRHPALPPWVVARAHHALALASPQPTLAGWQRTLDALNDPAQRALDGPPRLRSLLLAEPGHEAQAWRDARRLLHAAVAQQHAGLRWLAHWVAAQLAARAGLARAARRHVRVCLQRPAGQVALLLPDGHWWHGLWQVGLALGDRPLATTALTAGRHWVHSTRSLHVPAPFQPSFCDAIPEHQALLAAAP</sequence>
<keyword evidence="2" id="KW-0067">ATP-binding</keyword>
<dbReference type="PANTHER" id="PTHR16305:SF28">
    <property type="entry name" value="GUANYLATE CYCLASE DOMAIN-CONTAINING PROTEIN"/>
    <property type="match status" value="1"/>
</dbReference>
<dbReference type="InterPro" id="IPR011990">
    <property type="entry name" value="TPR-like_helical_dom_sf"/>
</dbReference>
<dbReference type="SMART" id="SM01043">
    <property type="entry name" value="BTAD"/>
    <property type="match status" value="1"/>
</dbReference>
<dbReference type="Gene3D" id="1.25.40.10">
    <property type="entry name" value="Tetratricopeptide repeat domain"/>
    <property type="match status" value="1"/>
</dbReference>
<accession>A0ABV0G202</accession>
<dbReference type="InterPro" id="IPR027417">
    <property type="entry name" value="P-loop_NTPase"/>
</dbReference>
<dbReference type="SUPFAM" id="SSF48452">
    <property type="entry name" value="TPR-like"/>
    <property type="match status" value="1"/>
</dbReference>
<name>A0ABV0G202_9BURK</name>
<evidence type="ECO:0000313" key="5">
    <source>
        <dbReference type="EMBL" id="MEO3691757.1"/>
    </source>
</evidence>
<evidence type="ECO:0000256" key="2">
    <source>
        <dbReference type="ARBA" id="ARBA00022840"/>
    </source>
</evidence>
<feature type="region of interest" description="Disordered" evidence="3">
    <location>
        <begin position="218"/>
        <end position="239"/>
    </location>
</feature>
<dbReference type="EMBL" id="JBDPZD010000002">
    <property type="protein sequence ID" value="MEO3691757.1"/>
    <property type="molecule type" value="Genomic_DNA"/>
</dbReference>
<organism evidence="5 6">
    <name type="scientific">Roseateles paludis</name>
    <dbReference type="NCBI Taxonomy" id="3145238"/>
    <lineage>
        <taxon>Bacteria</taxon>
        <taxon>Pseudomonadati</taxon>
        <taxon>Pseudomonadota</taxon>
        <taxon>Betaproteobacteria</taxon>
        <taxon>Burkholderiales</taxon>
        <taxon>Sphaerotilaceae</taxon>
        <taxon>Roseateles</taxon>
    </lineage>
</organism>
<evidence type="ECO:0000313" key="6">
    <source>
        <dbReference type="Proteomes" id="UP001495147"/>
    </source>
</evidence>
<dbReference type="InterPro" id="IPR041664">
    <property type="entry name" value="AAA_16"/>
</dbReference>
<dbReference type="Pfam" id="PF13191">
    <property type="entry name" value="AAA_16"/>
    <property type="match status" value="1"/>
</dbReference>
<dbReference type="SUPFAM" id="SSF52540">
    <property type="entry name" value="P-loop containing nucleoside triphosphate hydrolases"/>
    <property type="match status" value="1"/>
</dbReference>
<keyword evidence="6" id="KW-1185">Reference proteome</keyword>
<evidence type="ECO:0000259" key="4">
    <source>
        <dbReference type="SMART" id="SM01043"/>
    </source>
</evidence>
<proteinExistence type="predicted"/>
<dbReference type="PANTHER" id="PTHR16305">
    <property type="entry name" value="TESTICULAR SOLUBLE ADENYLYL CYCLASE"/>
    <property type="match status" value="1"/>
</dbReference>
<feature type="domain" description="Bacterial transcriptional activator" evidence="4">
    <location>
        <begin position="83"/>
        <end position="212"/>
    </location>
</feature>
<dbReference type="InterPro" id="IPR005158">
    <property type="entry name" value="BTAD"/>
</dbReference>
<reference evidence="5 6" key="1">
    <citation type="submission" date="2024-05" db="EMBL/GenBank/DDBJ databases">
        <title>Roseateles sp. DJS-2-20 16S ribosomal RNA gene Genome sequencing and assembly.</title>
        <authorList>
            <person name="Woo H."/>
        </authorList>
    </citation>
    <scope>NUCLEOTIDE SEQUENCE [LARGE SCALE GENOMIC DNA]</scope>
    <source>
        <strain evidence="5 6">DJS-2-20</strain>
    </source>
</reference>
<dbReference type="Proteomes" id="UP001495147">
    <property type="component" value="Unassembled WGS sequence"/>
</dbReference>
<dbReference type="RefSeq" id="WP_347704569.1">
    <property type="nucleotide sequence ID" value="NZ_JBDPZD010000002.1"/>
</dbReference>
<comment type="caution">
    <text evidence="5">The sequence shown here is derived from an EMBL/GenBank/DDBJ whole genome shotgun (WGS) entry which is preliminary data.</text>
</comment>
<dbReference type="Gene3D" id="3.40.50.300">
    <property type="entry name" value="P-loop containing nucleotide triphosphate hydrolases"/>
    <property type="match status" value="1"/>
</dbReference>